<sequence>MIIILRWTNMDVVTSQIRPGPFLTVGDIGIVVVQWKIFPKNVQILYYWQK</sequence>
<proteinExistence type="predicted"/>
<name>A0A484I5Z8_9ARCH</name>
<dbReference type="KEGG" id="nfn:NFRAN_0827"/>
<accession>A0A484I5Z8</accession>
<dbReference type="EMBL" id="LR216287">
    <property type="protein sequence ID" value="VFJ13149.1"/>
    <property type="molecule type" value="Genomic_DNA"/>
</dbReference>
<evidence type="ECO:0000313" key="2">
    <source>
        <dbReference type="Proteomes" id="UP000294299"/>
    </source>
</evidence>
<reference evidence="1 2" key="1">
    <citation type="submission" date="2019-02" db="EMBL/GenBank/DDBJ databases">
        <authorList>
            <person name="Lehtovirta-Morley E L."/>
        </authorList>
    </citation>
    <scope>NUCLEOTIDE SEQUENCE [LARGE SCALE GENOMIC DNA]</scope>
    <source>
        <strain evidence="1">NFRAN1</strain>
    </source>
</reference>
<dbReference type="AlphaFoldDB" id="A0A484I5Z8"/>
<protein>
    <submittedName>
        <fullName evidence="1">Uncharacterized protein</fullName>
    </submittedName>
</protein>
<keyword evidence="2" id="KW-1185">Reference proteome</keyword>
<evidence type="ECO:0000313" key="1">
    <source>
        <dbReference type="EMBL" id="VFJ13149.1"/>
    </source>
</evidence>
<dbReference type="Proteomes" id="UP000294299">
    <property type="component" value="Chromosome NFRAN"/>
</dbReference>
<organism evidence="1 2">
    <name type="scientific">Candidatus Nitrosocosmicus franklandianus</name>
    <dbReference type="NCBI Taxonomy" id="1798806"/>
    <lineage>
        <taxon>Archaea</taxon>
        <taxon>Nitrososphaerota</taxon>
        <taxon>Nitrososphaeria</taxon>
        <taxon>Nitrososphaerales</taxon>
        <taxon>Nitrososphaeraceae</taxon>
        <taxon>Candidatus Nitrosocosmicus</taxon>
    </lineage>
</organism>
<gene>
    <name evidence="1" type="ORF">NFRAN_0827</name>
</gene>